<organism evidence="1 2">
    <name type="scientific">Agrobacterium tumefaciens</name>
    <dbReference type="NCBI Taxonomy" id="358"/>
    <lineage>
        <taxon>Bacteria</taxon>
        <taxon>Pseudomonadati</taxon>
        <taxon>Pseudomonadota</taxon>
        <taxon>Alphaproteobacteria</taxon>
        <taxon>Hyphomicrobiales</taxon>
        <taxon>Rhizobiaceae</taxon>
        <taxon>Rhizobium/Agrobacterium group</taxon>
        <taxon>Agrobacterium</taxon>
        <taxon>Agrobacterium tumefaciens complex</taxon>
    </lineage>
</organism>
<evidence type="ECO:0008006" key="3">
    <source>
        <dbReference type="Google" id="ProtNLM"/>
    </source>
</evidence>
<protein>
    <recommendedName>
        <fullName evidence="3">Restriction endonuclease type IV Mrr domain-containing protein</fullName>
    </recommendedName>
</protein>
<sequence length="361" mass="40880">MERDVEEGHMGQMKELQIETHNLARDWDALVESILSQKEIGKAVLLKPDEGPSSQEEWESYRLVPDLRFQPKGTNLETAIEIKMFRWQSDWRHRVADAISHMQEILATRDFERGVVVLTLDLPDNILTQLGSTPSSSIEIWGIGKLRELAEGNDELADVLEELIAETILDDSIRGPIRVEAELRQGSLLASKMRRSAPGTAGWREFELLSEEAVRLLFGRELLNLTAQQRTDDGLNRMDLVGRIKSESNSFWSMIASDFSTRYIVFDAKNAKEPITQSEIQITEKYLFSKGLRTVAVVIARNGADKNASKLAETQLRENGKFIMVITLSDLCAMLEGVDAGDPPENLLFQRMDEMLMRMGR</sequence>
<evidence type="ECO:0000313" key="2">
    <source>
        <dbReference type="Proteomes" id="UP000035017"/>
    </source>
</evidence>
<proteinExistence type="predicted"/>
<name>A0A0D0KJT5_AGRTU</name>
<dbReference type="EMBL" id="JXQV01000026">
    <property type="protein sequence ID" value="KIP99607.1"/>
    <property type="molecule type" value="Genomic_DNA"/>
</dbReference>
<reference evidence="1 2" key="1">
    <citation type="submission" date="2014-12" db="EMBL/GenBank/DDBJ databases">
        <title>16Stimator: statistical estimation of ribosomal gene copy numbers from draft genome assemblies.</title>
        <authorList>
            <person name="Perisin M.A."/>
            <person name="Vetter M."/>
            <person name="Gilbert J.A."/>
            <person name="Bergelson J."/>
        </authorList>
    </citation>
    <scope>NUCLEOTIDE SEQUENCE [LARGE SCALE GENOMIC DNA]</scope>
    <source>
        <strain evidence="1 2">MEJ076</strain>
    </source>
</reference>
<evidence type="ECO:0000313" key="1">
    <source>
        <dbReference type="EMBL" id="KIP99607.1"/>
    </source>
</evidence>
<gene>
    <name evidence="1" type="ORF">RU07_18475</name>
</gene>
<dbReference type="AlphaFoldDB" id="A0A0D0KJT5"/>
<comment type="caution">
    <text evidence="1">The sequence shown here is derived from an EMBL/GenBank/DDBJ whole genome shotgun (WGS) entry which is preliminary data.</text>
</comment>
<dbReference type="Proteomes" id="UP000035017">
    <property type="component" value="Unassembled WGS sequence"/>
</dbReference>
<accession>A0A0D0KJT5</accession>